<dbReference type="KEGG" id="lins:G7067_06400"/>
<dbReference type="AlphaFoldDB" id="A0A6G8FI19"/>
<sequence length="156" mass="17243">MERGEVLFFATSEGLRMIRSGIREMHEELRGADFVERIGIAPETALEFQDSLRAISEVIATGQIELSEFDGSFFVAVTPWVLSGESSQPSEPFSKGSLLLAASKDELEAHIAMCAATLDVLEEWEYEMRVGFTSDEARRAVADLEGLLDQGRRAPD</sequence>
<evidence type="ECO:0000313" key="2">
    <source>
        <dbReference type="Proteomes" id="UP000501387"/>
    </source>
</evidence>
<dbReference type="EMBL" id="CP049934">
    <property type="protein sequence ID" value="QIM16136.1"/>
    <property type="molecule type" value="Genomic_DNA"/>
</dbReference>
<keyword evidence="2" id="KW-1185">Reference proteome</keyword>
<dbReference type="RefSeq" id="WP_166322862.1">
    <property type="nucleotide sequence ID" value="NZ_CP049934.1"/>
</dbReference>
<dbReference type="Proteomes" id="UP000501387">
    <property type="component" value="Chromosome"/>
</dbReference>
<reference evidence="1 2" key="1">
    <citation type="submission" date="2020-03" db="EMBL/GenBank/DDBJ databases">
        <title>Leucobacter sp. nov., isolated from beetles.</title>
        <authorList>
            <person name="Hyun D.-W."/>
            <person name="Bae J.-W."/>
        </authorList>
    </citation>
    <scope>NUCLEOTIDE SEQUENCE [LARGE SCALE GENOMIC DNA]</scope>
    <source>
        <strain evidence="1 2">HDW9B</strain>
    </source>
</reference>
<name>A0A6G8FI19_9MICO</name>
<gene>
    <name evidence="1" type="ORF">G7067_06400</name>
</gene>
<proteinExistence type="predicted"/>
<evidence type="ECO:0000313" key="1">
    <source>
        <dbReference type="EMBL" id="QIM16136.1"/>
    </source>
</evidence>
<organism evidence="1 2">
    <name type="scientific">Leucobacter insecticola</name>
    <dbReference type="NCBI Taxonomy" id="2714934"/>
    <lineage>
        <taxon>Bacteria</taxon>
        <taxon>Bacillati</taxon>
        <taxon>Actinomycetota</taxon>
        <taxon>Actinomycetes</taxon>
        <taxon>Micrococcales</taxon>
        <taxon>Microbacteriaceae</taxon>
        <taxon>Leucobacter</taxon>
    </lineage>
</organism>
<protein>
    <submittedName>
        <fullName evidence="1">Uncharacterized protein</fullName>
    </submittedName>
</protein>
<accession>A0A6G8FI19</accession>